<keyword evidence="2" id="KW-1185">Reference proteome</keyword>
<organism evidence="1 2">
    <name type="scientific">Mycolicibacterium doricum</name>
    <dbReference type="NCBI Taxonomy" id="126673"/>
    <lineage>
        <taxon>Bacteria</taxon>
        <taxon>Bacillati</taxon>
        <taxon>Actinomycetota</taxon>
        <taxon>Actinomycetes</taxon>
        <taxon>Mycobacteriales</taxon>
        <taxon>Mycobacteriaceae</taxon>
        <taxon>Mycolicibacterium</taxon>
    </lineage>
</organism>
<dbReference type="Proteomes" id="UP000193564">
    <property type="component" value="Unassembled WGS sequence"/>
</dbReference>
<proteinExistence type="predicted"/>
<dbReference type="AlphaFoldDB" id="A0A1X1SXC8"/>
<accession>A0A1X1SXC8</accession>
<dbReference type="EMBL" id="LQOS01000072">
    <property type="protein sequence ID" value="ORV35670.1"/>
    <property type="molecule type" value="Genomic_DNA"/>
</dbReference>
<reference evidence="1 2" key="1">
    <citation type="submission" date="2016-01" db="EMBL/GenBank/DDBJ databases">
        <title>The new phylogeny of the genus Mycobacterium.</title>
        <authorList>
            <person name="Tarcisio F."/>
            <person name="Conor M."/>
            <person name="Antonella G."/>
            <person name="Elisabetta G."/>
            <person name="Giulia F.S."/>
            <person name="Sara T."/>
            <person name="Anna F."/>
            <person name="Clotilde B."/>
            <person name="Roberto B."/>
            <person name="Veronica D.S."/>
            <person name="Fabio R."/>
            <person name="Monica P."/>
            <person name="Olivier J."/>
            <person name="Enrico T."/>
            <person name="Nicola S."/>
        </authorList>
    </citation>
    <scope>NUCLEOTIDE SEQUENCE [LARGE SCALE GENOMIC DNA]</scope>
    <source>
        <strain evidence="1 2">DSM 44339</strain>
    </source>
</reference>
<sequence>MYQHFADRDDPIATAFTAASLRPPAVSPAMPRTRILHTVASVTLRTRSASEPLVTAIGQQLNLAVARADIPTASSCACRLDVVGDCWSG</sequence>
<gene>
    <name evidence="1" type="ORF">AWC01_18760</name>
</gene>
<evidence type="ECO:0000313" key="2">
    <source>
        <dbReference type="Proteomes" id="UP000193564"/>
    </source>
</evidence>
<protein>
    <submittedName>
        <fullName evidence="1">Uncharacterized protein</fullName>
    </submittedName>
</protein>
<evidence type="ECO:0000313" key="1">
    <source>
        <dbReference type="EMBL" id="ORV35670.1"/>
    </source>
</evidence>
<name>A0A1X1SXC8_9MYCO</name>
<dbReference type="STRING" id="126673.AWC01_18760"/>
<comment type="caution">
    <text evidence="1">The sequence shown here is derived from an EMBL/GenBank/DDBJ whole genome shotgun (WGS) entry which is preliminary data.</text>
</comment>